<accession>A0A7J6KKR5</accession>
<evidence type="ECO:0000256" key="1">
    <source>
        <dbReference type="SAM" id="MobiDB-lite"/>
    </source>
</evidence>
<feature type="non-terminal residue" evidence="2">
    <location>
        <position position="154"/>
    </location>
</feature>
<name>A0A7J6KKR5_PERCH</name>
<comment type="caution">
    <text evidence="2">The sequence shown here is derived from an EMBL/GenBank/DDBJ whole genome shotgun (WGS) entry which is preliminary data.</text>
</comment>
<proteinExistence type="predicted"/>
<sequence length="154" mass="16178">VNHGKEKHATVQSDRVSSGSIDRLNLPSCGEEAFRKRLRKITALNLTAILVEQDSAEGLMDLPLLSLPFGEGDVPSRCFLGYASGLASRSGDSTSILVAVITHGAGMAIGAAATNTGLDGFVFREDNGTRYLDESRSQSENSVQPAQLAAASKA</sequence>
<organism evidence="2 3">
    <name type="scientific">Perkinsus chesapeaki</name>
    <name type="common">Clam parasite</name>
    <name type="synonym">Perkinsus andrewsi</name>
    <dbReference type="NCBI Taxonomy" id="330153"/>
    <lineage>
        <taxon>Eukaryota</taxon>
        <taxon>Sar</taxon>
        <taxon>Alveolata</taxon>
        <taxon>Perkinsozoa</taxon>
        <taxon>Perkinsea</taxon>
        <taxon>Perkinsida</taxon>
        <taxon>Perkinsidae</taxon>
        <taxon>Perkinsus</taxon>
    </lineage>
</organism>
<dbReference type="AlphaFoldDB" id="A0A7J6KKR5"/>
<dbReference type="EMBL" id="JAAPAO010002323">
    <property type="protein sequence ID" value="KAF4647865.1"/>
    <property type="molecule type" value="Genomic_DNA"/>
</dbReference>
<dbReference type="Proteomes" id="UP000591131">
    <property type="component" value="Unassembled WGS sequence"/>
</dbReference>
<gene>
    <name evidence="2" type="ORF">FOL47_004049</name>
</gene>
<feature type="region of interest" description="Disordered" evidence="1">
    <location>
        <begin position="133"/>
        <end position="154"/>
    </location>
</feature>
<reference evidence="2 3" key="1">
    <citation type="submission" date="2020-04" db="EMBL/GenBank/DDBJ databases">
        <title>Perkinsus chesapeaki whole genome sequence.</title>
        <authorList>
            <person name="Bogema D.R."/>
        </authorList>
    </citation>
    <scope>NUCLEOTIDE SEQUENCE [LARGE SCALE GENOMIC DNA]</scope>
    <source>
        <strain evidence="2">ATCC PRA-425</strain>
    </source>
</reference>
<feature type="non-terminal residue" evidence="2">
    <location>
        <position position="1"/>
    </location>
</feature>
<protein>
    <submittedName>
        <fullName evidence="2">Uncharacterized protein</fullName>
    </submittedName>
</protein>
<evidence type="ECO:0000313" key="3">
    <source>
        <dbReference type="Proteomes" id="UP000591131"/>
    </source>
</evidence>
<keyword evidence="3" id="KW-1185">Reference proteome</keyword>
<evidence type="ECO:0000313" key="2">
    <source>
        <dbReference type="EMBL" id="KAF4647865.1"/>
    </source>
</evidence>